<evidence type="ECO:0000313" key="3">
    <source>
        <dbReference type="Proteomes" id="UP001054945"/>
    </source>
</evidence>
<dbReference type="AlphaFoldDB" id="A0AAV4N8R2"/>
<evidence type="ECO:0000313" key="2">
    <source>
        <dbReference type="EMBL" id="GIX80828.1"/>
    </source>
</evidence>
<proteinExistence type="predicted"/>
<organism evidence="2 3">
    <name type="scientific">Caerostris extrusa</name>
    <name type="common">Bark spider</name>
    <name type="synonym">Caerostris bankana</name>
    <dbReference type="NCBI Taxonomy" id="172846"/>
    <lineage>
        <taxon>Eukaryota</taxon>
        <taxon>Metazoa</taxon>
        <taxon>Ecdysozoa</taxon>
        <taxon>Arthropoda</taxon>
        <taxon>Chelicerata</taxon>
        <taxon>Arachnida</taxon>
        <taxon>Araneae</taxon>
        <taxon>Araneomorphae</taxon>
        <taxon>Entelegynae</taxon>
        <taxon>Araneoidea</taxon>
        <taxon>Araneidae</taxon>
        <taxon>Caerostris</taxon>
    </lineage>
</organism>
<sequence length="124" mass="13807">MSDGQSSYLSSSPTDGILSRISGRSSAKHDDSFTSDVTDSSEHRFGRGTPLKSVPEDERLLTSPCFLYESCLQEAGSPTRKPHRTPLEGACGLEDIRQGHRATFCQDSWVADELFDVYIFIDEW</sequence>
<keyword evidence="3" id="KW-1185">Reference proteome</keyword>
<protein>
    <submittedName>
        <fullName evidence="2">Uncharacterized protein</fullName>
    </submittedName>
</protein>
<accession>A0AAV4N8R2</accession>
<reference evidence="2 3" key="1">
    <citation type="submission" date="2021-06" db="EMBL/GenBank/DDBJ databases">
        <title>Caerostris extrusa draft genome.</title>
        <authorList>
            <person name="Kono N."/>
            <person name="Arakawa K."/>
        </authorList>
    </citation>
    <scope>NUCLEOTIDE SEQUENCE [LARGE SCALE GENOMIC DNA]</scope>
</reference>
<evidence type="ECO:0000256" key="1">
    <source>
        <dbReference type="SAM" id="MobiDB-lite"/>
    </source>
</evidence>
<dbReference type="Proteomes" id="UP001054945">
    <property type="component" value="Unassembled WGS sequence"/>
</dbReference>
<gene>
    <name evidence="2" type="primary">ABTB2_0</name>
    <name evidence="2" type="ORF">CEXT_653591</name>
</gene>
<comment type="caution">
    <text evidence="2">The sequence shown here is derived from an EMBL/GenBank/DDBJ whole genome shotgun (WGS) entry which is preliminary data.</text>
</comment>
<dbReference type="EMBL" id="BPLR01020626">
    <property type="protein sequence ID" value="GIX80828.1"/>
    <property type="molecule type" value="Genomic_DNA"/>
</dbReference>
<feature type="compositionally biased region" description="Polar residues" evidence="1">
    <location>
        <begin position="1"/>
        <end position="14"/>
    </location>
</feature>
<feature type="region of interest" description="Disordered" evidence="1">
    <location>
        <begin position="1"/>
        <end position="55"/>
    </location>
</feature>
<name>A0AAV4N8R2_CAEEX</name>